<evidence type="ECO:0000256" key="4">
    <source>
        <dbReference type="PROSITE-ProRule" id="PRU00464"/>
    </source>
</evidence>
<dbReference type="Gene3D" id="3.30.428.10">
    <property type="entry name" value="HIT-like"/>
    <property type="match status" value="2"/>
</dbReference>
<dbReference type="PIRSF" id="PIRSF000808">
    <property type="entry name" value="GalT"/>
    <property type="match status" value="1"/>
</dbReference>
<comment type="cofactor">
    <cofactor evidence="3">
        <name>Zn(2+)</name>
        <dbReference type="ChEBI" id="CHEBI:29105"/>
    </cofactor>
    <text evidence="3">Binds 1 zinc ion per subunit.</text>
</comment>
<feature type="active site" description="Tele-UMP-histidine intermediate" evidence="2">
    <location>
        <position position="164"/>
    </location>
</feature>
<evidence type="ECO:0000313" key="7">
    <source>
        <dbReference type="Proteomes" id="UP000594688"/>
    </source>
</evidence>
<feature type="binding site" evidence="3">
    <location>
        <position position="162"/>
    </location>
    <ligand>
        <name>Zn(2+)</name>
        <dbReference type="ChEBI" id="CHEBI:29105"/>
    </ligand>
</feature>
<dbReference type="UniPathway" id="UPA00214"/>
<dbReference type="InterPro" id="IPR032576">
    <property type="entry name" value="DUF4921"/>
</dbReference>
<dbReference type="GO" id="GO:0008270">
    <property type="term" value="F:zinc ion binding"/>
    <property type="evidence" value="ECO:0007669"/>
    <property type="project" value="InterPro"/>
</dbReference>
<evidence type="ECO:0000256" key="2">
    <source>
        <dbReference type="PIRSR" id="PIRSR000808-1"/>
    </source>
</evidence>
<evidence type="ECO:0000313" key="6">
    <source>
        <dbReference type="EMBL" id="QPJ62811.1"/>
    </source>
</evidence>
<dbReference type="PANTHER" id="PTHR42763:SF1">
    <property type="entry name" value="UDP-GLUCOSE--HEXOSE-1-PHOSPHATE URIDYLYLTRANSFERASE"/>
    <property type="match status" value="1"/>
</dbReference>
<dbReference type="EC" id="2.7.7.12" evidence="1"/>
<name>A0A7T0BXS6_9BACT</name>
<dbReference type="GO" id="GO:0006012">
    <property type="term" value="P:galactose metabolic process"/>
    <property type="evidence" value="ECO:0007669"/>
    <property type="project" value="UniProtKB-UniRule"/>
</dbReference>
<organism evidence="6 7">
    <name type="scientific">Candidatus Nitronauta litoralis</name>
    <dbReference type="NCBI Taxonomy" id="2705533"/>
    <lineage>
        <taxon>Bacteria</taxon>
        <taxon>Pseudomonadati</taxon>
        <taxon>Nitrospinota/Tectimicrobiota group</taxon>
        <taxon>Nitrospinota</taxon>
        <taxon>Nitrospinia</taxon>
        <taxon>Nitrospinales</taxon>
        <taxon>Nitrospinaceae</taxon>
        <taxon>Candidatus Nitronauta</taxon>
    </lineage>
</organism>
<dbReference type="Pfam" id="PF16268">
    <property type="entry name" value="DUF4921"/>
    <property type="match status" value="1"/>
</dbReference>
<feature type="domain" description="HIT" evidence="5">
    <location>
        <begin position="195"/>
        <end position="306"/>
    </location>
</feature>
<dbReference type="KEGG" id="nli:G3M70_13360"/>
<dbReference type="Proteomes" id="UP000594688">
    <property type="component" value="Chromosome"/>
</dbReference>
<evidence type="ECO:0000259" key="5">
    <source>
        <dbReference type="PROSITE" id="PS51084"/>
    </source>
</evidence>
<dbReference type="SUPFAM" id="SSF54197">
    <property type="entry name" value="HIT-like"/>
    <property type="match status" value="2"/>
</dbReference>
<dbReference type="AlphaFoldDB" id="A0A7T0BXS6"/>
<dbReference type="InterPro" id="IPR011146">
    <property type="entry name" value="HIT-like"/>
</dbReference>
<dbReference type="EMBL" id="CP048685">
    <property type="protein sequence ID" value="QPJ62811.1"/>
    <property type="molecule type" value="Genomic_DNA"/>
</dbReference>
<dbReference type="NCBIfam" id="TIGR00209">
    <property type="entry name" value="galT_1"/>
    <property type="match status" value="1"/>
</dbReference>
<dbReference type="InterPro" id="IPR053177">
    <property type="entry name" value="ADP-glucose_phosphorylase"/>
</dbReference>
<keyword evidence="3" id="KW-0862">Zinc</keyword>
<keyword evidence="6" id="KW-0808">Transferase</keyword>
<feature type="binding site" evidence="3">
    <location>
        <position position="39"/>
    </location>
    <ligand>
        <name>Zn(2+)</name>
        <dbReference type="ChEBI" id="CHEBI:29105"/>
    </ligand>
</feature>
<comment type="caution">
    <text evidence="4">Lacks conserved residue(s) required for the propagation of feature annotation.</text>
</comment>
<sequence>MPELRKDPIVDRWVIISEERAHRPGDFPSPSQKQQVDFCPFCPGNESKTPKGILALPESVGPNNKGWTLRVIPNKFPALKIEGDVTRIGEGMFDKMGGFGAHEIVIEHPDHKLSLEEGSEGILADTLWAFQQRFLDLKKDSRFRYILIFKNHGESAGATIEHTHSQLIALPIIPEMVLEEIQGARRHWEYKERCIFCDMIAQERGNGSRVVIENQDFIALCPYAPRFPFETWILPKYHLARFENDTPDHYAQAATLLKEVLLRIRAALKVPPYNLVFHTSPINGDHDAIYHWHIEVMPKLTKMAGFEQGTGFYINPTPPETAAEILRSVRIQP</sequence>
<reference evidence="6 7" key="1">
    <citation type="submission" date="2020-02" db="EMBL/GenBank/DDBJ databases">
        <title>Genomic and physiological characterization of two novel Nitrospinaceae genera.</title>
        <authorList>
            <person name="Mueller A.J."/>
            <person name="Jung M.-Y."/>
            <person name="Strachan C.R."/>
            <person name="Herbold C.W."/>
            <person name="Kirkegaard R.H."/>
            <person name="Daims H."/>
        </authorList>
    </citation>
    <scope>NUCLEOTIDE SEQUENCE [LARGE SCALE GENOMIC DNA]</scope>
    <source>
        <strain evidence="6">EB</strain>
    </source>
</reference>
<dbReference type="GO" id="GO:0008108">
    <property type="term" value="F:UDP-glucose:hexose-1-phosphate uridylyltransferase activity"/>
    <property type="evidence" value="ECO:0007669"/>
    <property type="project" value="UniProtKB-UniRule"/>
</dbReference>
<evidence type="ECO:0000256" key="1">
    <source>
        <dbReference type="NCBIfam" id="TIGR00209"/>
    </source>
</evidence>
<dbReference type="PROSITE" id="PS51084">
    <property type="entry name" value="HIT_2"/>
    <property type="match status" value="1"/>
</dbReference>
<keyword evidence="3" id="KW-0479">Metal-binding</keyword>
<gene>
    <name evidence="6" type="primary">galT</name>
    <name evidence="6" type="ORF">G3M70_13360</name>
</gene>
<dbReference type="PANTHER" id="PTHR42763">
    <property type="entry name" value="ADP-GLUCOSE PHOSPHORYLASE"/>
    <property type="match status" value="1"/>
</dbReference>
<protein>
    <recommendedName>
        <fullName evidence="1">Galactose-1-phosphate uridylyltransferase</fullName>
        <ecNumber evidence="1">2.7.7.12</ecNumber>
    </recommendedName>
</protein>
<dbReference type="InterPro" id="IPR036265">
    <property type="entry name" value="HIT-like_sf"/>
</dbReference>
<feature type="binding site" evidence="3">
    <location>
        <position position="42"/>
    </location>
    <ligand>
        <name>Zn(2+)</name>
        <dbReference type="ChEBI" id="CHEBI:29105"/>
    </ligand>
</feature>
<evidence type="ECO:0000256" key="3">
    <source>
        <dbReference type="PIRSR" id="PIRSR000808-3"/>
    </source>
</evidence>
<proteinExistence type="predicted"/>
<keyword evidence="6" id="KW-0548">Nucleotidyltransferase</keyword>
<feature type="binding site" evidence="3">
    <location>
        <position position="111"/>
    </location>
    <ligand>
        <name>Zn(2+)</name>
        <dbReference type="ChEBI" id="CHEBI:29105"/>
    </ligand>
</feature>
<accession>A0A7T0BXS6</accession>
<dbReference type="InterPro" id="IPR001937">
    <property type="entry name" value="GalP_UDPtransf1"/>
</dbReference>